<evidence type="ECO:0000313" key="1">
    <source>
        <dbReference type="EMBL" id="KAJ9124125.1"/>
    </source>
</evidence>
<sequence>MSGLAALVNESYQLNQLVPRDDIPSLQVGLDEIVSGSARLAKQRHAGSHSGLAGSRRGVTPVDTGNASYLLATHGVNVPNLNNQINNVSNALQAAVSAGLPGPSSNLQQSTLAQSQWESQTGVADTDVDGFLRVRKEMIIISAIEETHRRTQQAAAEAYQRKMQMDWKKQRAEILEELAGYSKSDSSDSRSGNLGRSMLGTSLSRSSLGNSTYGSNNANAAGLGIDSIEAQKRMMECDQIIKRLNSYRKTGRNLALFSYMKQVMARDGDSRSPLLCDSFDILISIIGEKDVKDGEFLGEAIPQRHFVNSYYAEQGDRERIELTNRIISGGKRYLESRFKSLVEKTLQDRQSEAKLGGTPGIMNKIQAYVRLTLSNHPYKNSFEQIDKTYFWPQCFYLIRAGHLQEAVQLAQSVKHAFSNTDRNIHRWLEEWASSPDLRLSRDRREKFVAHWTQHYRNPQQVDPFKYAIHKLIGRFDLRKSVPVVTDAMEDWTWMHLSLIRETASGSTYQDATTQKYTLSDLAKTIVKSGEAHFDPHGTRPLVYFQQLCITGQFELAIQFLYEKARKEIDAVHFAIGLAYYGILRVPSKEQQSETGILTNVGEEQYFNFARLIQRYVRNFAKSDPTTALQYVYLIGLNGDLPAPLGEEQLQLCWDTIAQLVIETKGYSLVLDQRTAEGQVAVSLVGYPHESVFLSIGPLQPSVISRDIKLIKIRDAETALKNLVARLANTASADLALHDRIQLLKMAGKYDQILQALNSHLADSLEQQFSESELSQPDVVVAYSKQTVSALANERLPVSAKLAEANAILCRLREAKTAADQGEFQKALTNIEDSRVLPLDSDVPGISRSADQFKDVDDNITRKIDLILVLTMNSLYELHQQKKSEVYGGAARQEAMQSLRRKSRALMMFAGMLRYRMHSETYAQLANLDAFF</sequence>
<name>A0ACC2XL63_9TREE</name>
<organism evidence="1 2">
    <name type="scientific">Naganishia vaughanmartiniae</name>
    <dbReference type="NCBI Taxonomy" id="1424756"/>
    <lineage>
        <taxon>Eukaryota</taxon>
        <taxon>Fungi</taxon>
        <taxon>Dikarya</taxon>
        <taxon>Basidiomycota</taxon>
        <taxon>Agaricomycotina</taxon>
        <taxon>Tremellomycetes</taxon>
        <taxon>Filobasidiales</taxon>
        <taxon>Filobasidiaceae</taxon>
        <taxon>Naganishia</taxon>
    </lineage>
</organism>
<proteinExistence type="predicted"/>
<protein>
    <submittedName>
        <fullName evidence="1">Uncharacterized protein</fullName>
    </submittedName>
</protein>
<keyword evidence="2" id="KW-1185">Reference proteome</keyword>
<comment type="caution">
    <text evidence="1">The sequence shown here is derived from an EMBL/GenBank/DDBJ whole genome shotgun (WGS) entry which is preliminary data.</text>
</comment>
<reference evidence="1" key="1">
    <citation type="submission" date="2023-04" db="EMBL/GenBank/DDBJ databases">
        <title>Draft Genome sequencing of Naganishia species isolated from polar environments using Oxford Nanopore Technology.</title>
        <authorList>
            <person name="Leo P."/>
            <person name="Venkateswaran K."/>
        </authorList>
    </citation>
    <scope>NUCLEOTIDE SEQUENCE</scope>
    <source>
        <strain evidence="1">MNA-CCFEE 5425</strain>
    </source>
</reference>
<dbReference type="EMBL" id="JASBWU010000002">
    <property type="protein sequence ID" value="KAJ9124125.1"/>
    <property type="molecule type" value="Genomic_DNA"/>
</dbReference>
<accession>A0ACC2XL63</accession>
<evidence type="ECO:0000313" key="2">
    <source>
        <dbReference type="Proteomes" id="UP001243375"/>
    </source>
</evidence>
<dbReference type="Proteomes" id="UP001243375">
    <property type="component" value="Unassembled WGS sequence"/>
</dbReference>
<gene>
    <name evidence="1" type="ORF">QFC22_000921</name>
</gene>